<dbReference type="PRINTS" id="PR00191">
    <property type="entry name" value="FACTINCAPA"/>
</dbReference>
<dbReference type="GO" id="GO:0051015">
    <property type="term" value="F:actin filament binding"/>
    <property type="evidence" value="ECO:0007669"/>
    <property type="project" value="TreeGrafter"/>
</dbReference>
<evidence type="ECO:0000256" key="1">
    <source>
        <dbReference type="ARBA" id="ARBA00010479"/>
    </source>
</evidence>
<dbReference type="PANTHER" id="PTHR10653">
    <property type="entry name" value="F-ACTIN-CAPPING PROTEIN SUBUNIT ALPHA"/>
    <property type="match status" value="1"/>
</dbReference>
<evidence type="ECO:0000256" key="3">
    <source>
        <dbReference type="ARBA" id="ARBA00022467"/>
    </source>
</evidence>
<dbReference type="InterPro" id="IPR042489">
    <property type="entry name" value="CapZ_alpha_1"/>
</dbReference>
<dbReference type="PANTHER" id="PTHR10653:SF0">
    <property type="entry name" value="F-ACTIN-CAPPING PROTEIN SUBUNIT ALPHA"/>
    <property type="match status" value="1"/>
</dbReference>
<dbReference type="GO" id="GO:0030036">
    <property type="term" value="P:actin cytoskeleton organization"/>
    <property type="evidence" value="ECO:0007669"/>
    <property type="project" value="TreeGrafter"/>
</dbReference>
<dbReference type="Proteomes" id="UP000769157">
    <property type="component" value="Unassembled WGS sequence"/>
</dbReference>
<dbReference type="Pfam" id="PF01267">
    <property type="entry name" value="F-actin_cap_A"/>
    <property type="match status" value="1"/>
</dbReference>
<protein>
    <recommendedName>
        <fullName evidence="2 6">F-actin-capping protein subunit alpha</fullName>
    </recommendedName>
</protein>
<dbReference type="Gene3D" id="3.90.1150.210">
    <property type="entry name" value="F-actin capping protein, beta subunit"/>
    <property type="match status" value="1"/>
</dbReference>
<dbReference type="OrthoDB" id="340550at2759"/>
<organism evidence="7 8">
    <name type="scientific">Ogataea philodendri</name>
    <dbReference type="NCBI Taxonomy" id="1378263"/>
    <lineage>
        <taxon>Eukaryota</taxon>
        <taxon>Fungi</taxon>
        <taxon>Dikarya</taxon>
        <taxon>Ascomycota</taxon>
        <taxon>Saccharomycotina</taxon>
        <taxon>Pichiomycetes</taxon>
        <taxon>Pichiales</taxon>
        <taxon>Pichiaceae</taxon>
        <taxon>Ogataea</taxon>
    </lineage>
</organism>
<dbReference type="GeneID" id="70232657"/>
<dbReference type="GO" id="GO:0051016">
    <property type="term" value="P:barbed-end actin filament capping"/>
    <property type="evidence" value="ECO:0007669"/>
    <property type="project" value="UniProtKB-UniRule"/>
</dbReference>
<dbReference type="RefSeq" id="XP_046064346.1">
    <property type="nucleotide sequence ID" value="XM_046208237.1"/>
</dbReference>
<dbReference type="SUPFAM" id="SSF90096">
    <property type="entry name" value="Subunits of heterodimeric actin filament capping protein Capz"/>
    <property type="match status" value="1"/>
</dbReference>
<reference evidence="7" key="1">
    <citation type="journal article" date="2021" name="Open Biol.">
        <title>Shared evolutionary footprints suggest mitochondrial oxidative damage underlies multiple complex I losses in fungi.</title>
        <authorList>
            <person name="Schikora-Tamarit M.A."/>
            <person name="Marcet-Houben M."/>
            <person name="Nosek J."/>
            <person name="Gabaldon T."/>
        </authorList>
    </citation>
    <scope>NUCLEOTIDE SEQUENCE</scope>
    <source>
        <strain evidence="7">CBS6075</strain>
    </source>
</reference>
<name>A0A9P8PEU6_9ASCO</name>
<dbReference type="InterPro" id="IPR042276">
    <property type="entry name" value="CapZ_alpha/beta_2"/>
</dbReference>
<dbReference type="GO" id="GO:0030479">
    <property type="term" value="C:actin cortical patch"/>
    <property type="evidence" value="ECO:0007669"/>
    <property type="project" value="TreeGrafter"/>
</dbReference>
<dbReference type="PROSITE" id="PS00749">
    <property type="entry name" value="F_ACTIN_CAPPING_A_2"/>
    <property type="match status" value="1"/>
</dbReference>
<evidence type="ECO:0000313" key="7">
    <source>
        <dbReference type="EMBL" id="KAH3670978.1"/>
    </source>
</evidence>
<reference evidence="7" key="2">
    <citation type="submission" date="2021-01" db="EMBL/GenBank/DDBJ databases">
        <authorList>
            <person name="Schikora-Tamarit M.A."/>
        </authorList>
    </citation>
    <scope>NUCLEOTIDE SEQUENCE</scope>
    <source>
        <strain evidence="7">CBS6075</strain>
    </source>
</reference>
<proteinExistence type="inferred from homology"/>
<comment type="subunit">
    <text evidence="6">Heterodimer of an alpha and a beta subunit.</text>
</comment>
<comment type="function">
    <text evidence="5 6">F-actin-capping proteins bind in a Ca(2+)-independent manner to the fast growing ends of actin filaments (barbed end) thereby blocking the exchange of subunits at these ends. Unlike other capping proteins (such as gelsolin and severin), these proteins do not sever actin filaments.</text>
</comment>
<keyword evidence="3 6" id="KW-0117">Actin capping</keyword>
<keyword evidence="8" id="KW-1185">Reference proteome</keyword>
<dbReference type="InterPro" id="IPR037282">
    <property type="entry name" value="CapZ_alpha/beta"/>
</dbReference>
<dbReference type="InterPro" id="IPR002189">
    <property type="entry name" value="CapZ_alpha"/>
</dbReference>
<keyword evidence="4 6" id="KW-0009">Actin-binding</keyword>
<evidence type="ECO:0000313" key="8">
    <source>
        <dbReference type="Proteomes" id="UP000769157"/>
    </source>
</evidence>
<evidence type="ECO:0000256" key="4">
    <source>
        <dbReference type="ARBA" id="ARBA00023203"/>
    </source>
</evidence>
<sequence>MSLQSIVASMISDAPPGNNLNLVNDIKVLLNNEDSRKIIATNLEQFYLNKDFKLVKINDDQFVLVSKYNKSGAKFYDPSLDLTFDYDFDALKVIDVETGRAPLSSQLAKYNEQLAEYCSQHYPTFYKSVVVEDETDSDIFYFIIVDENLNDGNFYNGRWQSFYKYNSSTNELAGEIRVKIHYYEDGNIVLNSGTKVNEKAGASVVDTIAKAENKYEIAVLNKFAKLNDDLFKNLRRQLPINRSKVRWGDAIGNYKLGQDVVGGRH</sequence>
<evidence type="ECO:0000256" key="5">
    <source>
        <dbReference type="ARBA" id="ARBA00025389"/>
    </source>
</evidence>
<dbReference type="AlphaFoldDB" id="A0A9P8PEU6"/>
<comment type="caution">
    <text evidence="7">The sequence shown here is derived from an EMBL/GenBank/DDBJ whole genome shotgun (WGS) entry which is preliminary data.</text>
</comment>
<dbReference type="Gene3D" id="3.30.1140.60">
    <property type="entry name" value="F-actin capping protein, alpha subunit"/>
    <property type="match status" value="1"/>
</dbReference>
<comment type="similarity">
    <text evidence="1 6">Belongs to the F-actin-capping protein alpha subunit family.</text>
</comment>
<accession>A0A9P8PEU6</accession>
<gene>
    <name evidence="7" type="ORF">OGAPHI_000689</name>
</gene>
<evidence type="ECO:0000256" key="2">
    <source>
        <dbReference type="ARBA" id="ARBA00014038"/>
    </source>
</evidence>
<dbReference type="InterPro" id="IPR017865">
    <property type="entry name" value="F-actin_cap_asu_CS"/>
</dbReference>
<dbReference type="EMBL" id="JAEUBE010000084">
    <property type="protein sequence ID" value="KAH3670978.1"/>
    <property type="molecule type" value="Genomic_DNA"/>
</dbReference>
<dbReference type="GO" id="GO:0008290">
    <property type="term" value="C:F-actin capping protein complex"/>
    <property type="evidence" value="ECO:0007669"/>
    <property type="project" value="UniProtKB-UniRule"/>
</dbReference>
<evidence type="ECO:0000256" key="6">
    <source>
        <dbReference type="RuleBase" id="RU365077"/>
    </source>
</evidence>